<proteinExistence type="predicted"/>
<evidence type="ECO:0008006" key="3">
    <source>
        <dbReference type="Google" id="ProtNLM"/>
    </source>
</evidence>
<accession>A0A2P1NP16</accession>
<protein>
    <recommendedName>
        <fullName evidence="3">DUF2917 domain-containing protein</fullName>
    </recommendedName>
</protein>
<dbReference type="RefSeq" id="WP_106847346.1">
    <property type="nucleotide sequence ID" value="NZ_CP027792.1"/>
</dbReference>
<keyword evidence="2" id="KW-1185">Reference proteome</keyword>
<dbReference type="OrthoDB" id="8820064at2"/>
<dbReference type="KEGG" id="melm:C7H73_14735"/>
<evidence type="ECO:0000313" key="1">
    <source>
        <dbReference type="EMBL" id="AVP58798.1"/>
    </source>
</evidence>
<name>A0A2P1NP16_9BURK</name>
<dbReference type="AlphaFoldDB" id="A0A2P1NP16"/>
<reference evidence="2" key="1">
    <citation type="submission" date="2018-03" db="EMBL/GenBank/DDBJ databases">
        <title>Genome sequencing of Melaminivora sp. strain SC2-7.</title>
        <authorList>
            <person name="Kim S.-J."/>
            <person name="Heo J."/>
            <person name="Ahn J.-H."/>
            <person name="Kwon S.-W."/>
        </authorList>
    </citation>
    <scope>NUCLEOTIDE SEQUENCE [LARGE SCALE GENOMIC DNA]</scope>
    <source>
        <strain evidence="2">SC2-7</strain>
    </source>
</reference>
<dbReference type="EMBL" id="CP027792">
    <property type="protein sequence ID" value="AVP58798.1"/>
    <property type="molecule type" value="Genomic_DNA"/>
</dbReference>
<dbReference type="InterPro" id="IPR021317">
    <property type="entry name" value="DUF2917"/>
</dbReference>
<dbReference type="Pfam" id="PF11142">
    <property type="entry name" value="DUF2917"/>
    <property type="match status" value="1"/>
</dbReference>
<gene>
    <name evidence="1" type="ORF">C7H73_14735</name>
</gene>
<dbReference type="Proteomes" id="UP000241829">
    <property type="component" value="Chromosome"/>
</dbReference>
<sequence>MTAVASVSVPESQQSSPQPVRLAAGAEVQTLELHQARSLRAAAAMQLRVLRGRAWVTLGTGPGGWLEASGDALLHAGQCLQVQAGQQAVLEPLGGEPLHYQWRRAGADAPAARPAACAAQPQACGA</sequence>
<evidence type="ECO:0000313" key="2">
    <source>
        <dbReference type="Proteomes" id="UP000241829"/>
    </source>
</evidence>
<organism evidence="1 2">
    <name type="scientific">Pulveribacter suum</name>
    <dbReference type="NCBI Taxonomy" id="2116657"/>
    <lineage>
        <taxon>Bacteria</taxon>
        <taxon>Pseudomonadati</taxon>
        <taxon>Pseudomonadota</taxon>
        <taxon>Betaproteobacteria</taxon>
        <taxon>Burkholderiales</taxon>
        <taxon>Comamonadaceae</taxon>
        <taxon>Pulveribacter</taxon>
    </lineage>
</organism>